<feature type="compositionally biased region" description="Polar residues" evidence="1">
    <location>
        <begin position="93"/>
        <end position="102"/>
    </location>
</feature>
<proteinExistence type="predicted"/>
<accession>A0AAV4XQT9</accession>
<organism evidence="2 3">
    <name type="scientific">Caerostris extrusa</name>
    <name type="common">Bark spider</name>
    <name type="synonym">Caerostris bankana</name>
    <dbReference type="NCBI Taxonomy" id="172846"/>
    <lineage>
        <taxon>Eukaryota</taxon>
        <taxon>Metazoa</taxon>
        <taxon>Ecdysozoa</taxon>
        <taxon>Arthropoda</taxon>
        <taxon>Chelicerata</taxon>
        <taxon>Arachnida</taxon>
        <taxon>Araneae</taxon>
        <taxon>Araneomorphae</taxon>
        <taxon>Entelegynae</taxon>
        <taxon>Araneoidea</taxon>
        <taxon>Araneidae</taxon>
        <taxon>Caerostris</taxon>
    </lineage>
</organism>
<keyword evidence="3" id="KW-1185">Reference proteome</keyword>
<dbReference type="EMBL" id="BPLR01000645">
    <property type="protein sequence ID" value="GIY96299.1"/>
    <property type="molecule type" value="Genomic_DNA"/>
</dbReference>
<name>A0AAV4XQT9_CAEEX</name>
<sequence>MATAESPVPHGNRVGLSSRGEREELSVSPRKSRQGGANKLSDNDTILMLLYTTIFRTDVEKYICQPLMCRSLSMRNQRTANCLEWNGMPRSRLLTNDTSNPQRAGKISPAAKPDRDP</sequence>
<feature type="region of interest" description="Disordered" evidence="1">
    <location>
        <begin position="1"/>
        <end position="40"/>
    </location>
</feature>
<comment type="caution">
    <text evidence="2">The sequence shown here is derived from an EMBL/GenBank/DDBJ whole genome shotgun (WGS) entry which is preliminary data.</text>
</comment>
<evidence type="ECO:0000313" key="2">
    <source>
        <dbReference type="EMBL" id="GIY96299.1"/>
    </source>
</evidence>
<feature type="region of interest" description="Disordered" evidence="1">
    <location>
        <begin position="88"/>
        <end position="117"/>
    </location>
</feature>
<dbReference type="AlphaFoldDB" id="A0AAV4XQT9"/>
<protein>
    <submittedName>
        <fullName evidence="2">Uncharacterized protein</fullName>
    </submittedName>
</protein>
<dbReference type="Proteomes" id="UP001054945">
    <property type="component" value="Unassembled WGS sequence"/>
</dbReference>
<reference evidence="2 3" key="1">
    <citation type="submission" date="2021-06" db="EMBL/GenBank/DDBJ databases">
        <title>Caerostris extrusa draft genome.</title>
        <authorList>
            <person name="Kono N."/>
            <person name="Arakawa K."/>
        </authorList>
    </citation>
    <scope>NUCLEOTIDE SEQUENCE [LARGE SCALE GENOMIC DNA]</scope>
</reference>
<evidence type="ECO:0000313" key="3">
    <source>
        <dbReference type="Proteomes" id="UP001054945"/>
    </source>
</evidence>
<evidence type="ECO:0000256" key="1">
    <source>
        <dbReference type="SAM" id="MobiDB-lite"/>
    </source>
</evidence>
<gene>
    <name evidence="2" type="ORF">CEXT_49291</name>
</gene>